<dbReference type="InterPro" id="IPR015421">
    <property type="entry name" value="PyrdxlP-dep_Trfase_major"/>
</dbReference>
<name>A0ABS5V6W6_9GAMM</name>
<keyword evidence="5 11" id="KW-0032">Aminotransferase</keyword>
<dbReference type="InterPro" id="IPR015424">
    <property type="entry name" value="PyrdxlP-dep_Trfase"/>
</dbReference>
<accession>A0ABS5V6W6</accession>
<dbReference type="Pfam" id="PF00155">
    <property type="entry name" value="Aminotran_1_2"/>
    <property type="match status" value="1"/>
</dbReference>
<evidence type="ECO:0000259" key="12">
    <source>
        <dbReference type="Pfam" id="PF00155"/>
    </source>
</evidence>
<comment type="similarity">
    <text evidence="3 11">Belongs to the class-II pyridoxal-phosphate-dependent aminotransferase family. Histidinol-phosphate aminotransferase subfamily.</text>
</comment>
<evidence type="ECO:0000256" key="1">
    <source>
        <dbReference type="ARBA" id="ARBA00001933"/>
    </source>
</evidence>
<dbReference type="InterPro" id="IPR015422">
    <property type="entry name" value="PyrdxlP-dep_Trfase_small"/>
</dbReference>
<dbReference type="EC" id="2.6.1.9" evidence="11"/>
<organism evidence="13 14">
    <name type="scientific">Shewanella jiangmenensis</name>
    <dbReference type="NCBI Taxonomy" id="2837387"/>
    <lineage>
        <taxon>Bacteria</taxon>
        <taxon>Pseudomonadati</taxon>
        <taxon>Pseudomonadota</taxon>
        <taxon>Gammaproteobacteria</taxon>
        <taxon>Alteromonadales</taxon>
        <taxon>Shewanellaceae</taxon>
        <taxon>Shewanella</taxon>
    </lineage>
</organism>
<dbReference type="Gene3D" id="3.90.1150.10">
    <property type="entry name" value="Aspartate Aminotransferase, domain 1"/>
    <property type="match status" value="1"/>
</dbReference>
<dbReference type="CDD" id="cd00609">
    <property type="entry name" value="AAT_like"/>
    <property type="match status" value="1"/>
</dbReference>
<gene>
    <name evidence="11" type="primary">hisC</name>
    <name evidence="13" type="ORF">KJI95_13805</name>
</gene>
<comment type="caution">
    <text evidence="13">The sequence shown here is derived from an EMBL/GenBank/DDBJ whole genome shotgun (WGS) entry which is preliminary data.</text>
</comment>
<evidence type="ECO:0000313" key="14">
    <source>
        <dbReference type="Proteomes" id="UP001195903"/>
    </source>
</evidence>
<dbReference type="Gene3D" id="3.40.640.10">
    <property type="entry name" value="Type I PLP-dependent aspartate aminotransferase-like (Major domain)"/>
    <property type="match status" value="1"/>
</dbReference>
<feature type="modified residue" description="N6-(pyridoxal phosphate)lysine" evidence="11">
    <location>
        <position position="238"/>
    </location>
</feature>
<keyword evidence="6 11" id="KW-0028">Amino-acid biosynthesis</keyword>
<dbReference type="InterPro" id="IPR005861">
    <property type="entry name" value="HisP_aminotrans"/>
</dbReference>
<comment type="pathway">
    <text evidence="2 11">Amino-acid biosynthesis; L-histidine biosynthesis; L-histidine from 5-phospho-alpha-D-ribose 1-diphosphate: step 7/9.</text>
</comment>
<comment type="catalytic activity">
    <reaction evidence="10 11">
        <text>L-histidinol phosphate + 2-oxoglutarate = 3-(imidazol-4-yl)-2-oxopropyl phosphate + L-glutamate</text>
        <dbReference type="Rhea" id="RHEA:23744"/>
        <dbReference type="ChEBI" id="CHEBI:16810"/>
        <dbReference type="ChEBI" id="CHEBI:29985"/>
        <dbReference type="ChEBI" id="CHEBI:57766"/>
        <dbReference type="ChEBI" id="CHEBI:57980"/>
        <dbReference type="EC" id="2.6.1.9"/>
    </reaction>
</comment>
<dbReference type="HAMAP" id="MF_01023">
    <property type="entry name" value="HisC_aminotrans_2"/>
    <property type="match status" value="1"/>
</dbReference>
<dbReference type="Proteomes" id="UP001195903">
    <property type="component" value="Unassembled WGS sequence"/>
</dbReference>
<evidence type="ECO:0000256" key="5">
    <source>
        <dbReference type="ARBA" id="ARBA00022576"/>
    </source>
</evidence>
<sequence>MNQAPFELNPNCLAARLARPELLTLVPYQSARRIGGSGEIWVNANESPFNRSGIEGANRYPECQPPGLITAYAAYAGVDVNELVCGRGADEAIELLIRTFCVPGKDSIGIFNPTYGMYAISAATFNVAVKSLPLGDDFTLPLKEESDGNSDGKSDNSDDLSAFDGCKLVFVCNPNNPTGTVLPLGDIATLARRFPNALLVVDEAYIEFARTEDGKPLVSATSLMQEFSNLVVLRTLSKAFGLAGARCGFLLANREVCELVMRVIAPYPVPVPVSRLGEAALSEQGIAQMRADVNELIEQGKRIIAALNASGLTTAPSGGNYVLAFSDKVDALAKALASAGIVARRYAHPRLAQAIRISFSDKRDTDAIIAAIKAFGAQGAK</sequence>
<dbReference type="NCBIfam" id="TIGR01141">
    <property type="entry name" value="hisC"/>
    <property type="match status" value="1"/>
</dbReference>
<evidence type="ECO:0000256" key="10">
    <source>
        <dbReference type="ARBA" id="ARBA00047481"/>
    </source>
</evidence>
<evidence type="ECO:0000313" key="13">
    <source>
        <dbReference type="EMBL" id="MBT1445592.1"/>
    </source>
</evidence>
<dbReference type="SUPFAM" id="SSF53383">
    <property type="entry name" value="PLP-dependent transferases"/>
    <property type="match status" value="1"/>
</dbReference>
<keyword evidence="7 11" id="KW-0808">Transferase</keyword>
<evidence type="ECO:0000256" key="11">
    <source>
        <dbReference type="HAMAP-Rule" id="MF_01023"/>
    </source>
</evidence>
<dbReference type="PANTHER" id="PTHR42885">
    <property type="entry name" value="HISTIDINOL-PHOSPHATE AMINOTRANSFERASE-RELATED"/>
    <property type="match status" value="1"/>
</dbReference>
<comment type="subunit">
    <text evidence="4 11">Homodimer.</text>
</comment>
<proteinExistence type="inferred from homology"/>
<evidence type="ECO:0000256" key="6">
    <source>
        <dbReference type="ARBA" id="ARBA00022605"/>
    </source>
</evidence>
<dbReference type="InterPro" id="IPR001917">
    <property type="entry name" value="Aminotrans_II_pyridoxalP_BS"/>
</dbReference>
<keyword evidence="8 11" id="KW-0663">Pyridoxal phosphate</keyword>
<dbReference type="PROSITE" id="PS00599">
    <property type="entry name" value="AA_TRANSFER_CLASS_2"/>
    <property type="match status" value="1"/>
</dbReference>
<evidence type="ECO:0000256" key="8">
    <source>
        <dbReference type="ARBA" id="ARBA00022898"/>
    </source>
</evidence>
<dbReference type="RefSeq" id="WP_214507785.1">
    <property type="nucleotide sequence ID" value="NZ_JAHEPS010000005.1"/>
</dbReference>
<keyword evidence="14" id="KW-1185">Reference proteome</keyword>
<dbReference type="InterPro" id="IPR004839">
    <property type="entry name" value="Aminotransferase_I/II_large"/>
</dbReference>
<dbReference type="GO" id="GO:0004400">
    <property type="term" value="F:histidinol-phosphate transaminase activity"/>
    <property type="evidence" value="ECO:0007669"/>
    <property type="project" value="UniProtKB-EC"/>
</dbReference>
<evidence type="ECO:0000256" key="3">
    <source>
        <dbReference type="ARBA" id="ARBA00007970"/>
    </source>
</evidence>
<keyword evidence="9 11" id="KW-0368">Histidine biosynthesis</keyword>
<reference evidence="13 14" key="1">
    <citation type="submission" date="2021-05" db="EMBL/GenBank/DDBJ databases">
        <title>Shewanella sp. JM162201.</title>
        <authorList>
            <person name="Xu S."/>
            <person name="Li A."/>
        </authorList>
    </citation>
    <scope>NUCLEOTIDE SEQUENCE [LARGE SCALE GENOMIC DNA]</scope>
    <source>
        <strain evidence="13 14">JM162201</strain>
    </source>
</reference>
<dbReference type="PANTHER" id="PTHR42885:SF2">
    <property type="entry name" value="HISTIDINOL-PHOSPHATE AMINOTRANSFERASE"/>
    <property type="match status" value="1"/>
</dbReference>
<evidence type="ECO:0000256" key="4">
    <source>
        <dbReference type="ARBA" id="ARBA00011738"/>
    </source>
</evidence>
<comment type="cofactor">
    <cofactor evidence="1 11">
        <name>pyridoxal 5'-phosphate</name>
        <dbReference type="ChEBI" id="CHEBI:597326"/>
    </cofactor>
</comment>
<evidence type="ECO:0000256" key="7">
    <source>
        <dbReference type="ARBA" id="ARBA00022679"/>
    </source>
</evidence>
<dbReference type="EMBL" id="JAHEPS010000005">
    <property type="protein sequence ID" value="MBT1445592.1"/>
    <property type="molecule type" value="Genomic_DNA"/>
</dbReference>
<protein>
    <recommendedName>
        <fullName evidence="11">Histidinol-phosphate aminotransferase</fullName>
        <ecNumber evidence="11">2.6.1.9</ecNumber>
    </recommendedName>
    <alternativeName>
        <fullName evidence="11">Imidazole acetol-phosphate transaminase</fullName>
    </alternativeName>
</protein>
<evidence type="ECO:0000256" key="2">
    <source>
        <dbReference type="ARBA" id="ARBA00005011"/>
    </source>
</evidence>
<feature type="domain" description="Aminotransferase class I/classII large" evidence="12">
    <location>
        <begin position="54"/>
        <end position="372"/>
    </location>
</feature>
<evidence type="ECO:0000256" key="9">
    <source>
        <dbReference type="ARBA" id="ARBA00023102"/>
    </source>
</evidence>